<proteinExistence type="predicted"/>
<dbReference type="EMBL" id="QFPN01000004">
    <property type="protein sequence ID" value="PZQ15801.1"/>
    <property type="molecule type" value="Genomic_DNA"/>
</dbReference>
<evidence type="ECO:0000313" key="3">
    <source>
        <dbReference type="Proteomes" id="UP000249577"/>
    </source>
</evidence>
<dbReference type="AlphaFoldDB" id="A0A2W5KFY7"/>
<reference evidence="2 3" key="1">
    <citation type="submission" date="2017-08" db="EMBL/GenBank/DDBJ databases">
        <title>Infants hospitalized years apart are colonized by the same room-sourced microbial strains.</title>
        <authorList>
            <person name="Brooks B."/>
            <person name="Olm M.R."/>
            <person name="Firek B.A."/>
            <person name="Baker R."/>
            <person name="Thomas B.C."/>
            <person name="Morowitz M.J."/>
            <person name="Banfield J.F."/>
        </authorList>
    </citation>
    <scope>NUCLEOTIDE SEQUENCE [LARGE SCALE GENOMIC DNA]</scope>
    <source>
        <strain evidence="2">S2_005_003_R2_43</strain>
    </source>
</reference>
<keyword evidence="1" id="KW-0732">Signal</keyword>
<evidence type="ECO:0000256" key="1">
    <source>
        <dbReference type="SAM" id="SignalP"/>
    </source>
</evidence>
<gene>
    <name evidence="2" type="ORF">DI565_08140</name>
</gene>
<sequence>MRAASLALIMTLIVPATASATCFRDCLGSKIASESSDQQITDAAKQCRESCETQARDGLAQAGKLDQVTTCKAEPLSKDELKKLRAATPSHYVQSNIFIWDFRNPFPDKALFKIEVGAQNMDLNEMSFTGTGLVPPSGEGAFVIPGFFDGYPAVRFAAKVVKVWACPVN</sequence>
<accession>A0A2W5KFY7</accession>
<feature type="signal peptide" evidence="1">
    <location>
        <begin position="1"/>
        <end position="20"/>
    </location>
</feature>
<comment type="caution">
    <text evidence="2">The sequence shown here is derived from an EMBL/GenBank/DDBJ whole genome shotgun (WGS) entry which is preliminary data.</text>
</comment>
<protein>
    <submittedName>
        <fullName evidence="2">Uncharacterized protein</fullName>
    </submittedName>
</protein>
<organism evidence="2 3">
    <name type="scientific">Ancylobacter novellus</name>
    <name type="common">Thiobacillus novellus</name>
    <dbReference type="NCBI Taxonomy" id="921"/>
    <lineage>
        <taxon>Bacteria</taxon>
        <taxon>Pseudomonadati</taxon>
        <taxon>Pseudomonadota</taxon>
        <taxon>Alphaproteobacteria</taxon>
        <taxon>Hyphomicrobiales</taxon>
        <taxon>Xanthobacteraceae</taxon>
        <taxon>Ancylobacter</taxon>
    </lineage>
</organism>
<name>A0A2W5KFY7_ANCNO</name>
<feature type="chain" id="PRO_5016035467" evidence="1">
    <location>
        <begin position="21"/>
        <end position="169"/>
    </location>
</feature>
<dbReference type="Proteomes" id="UP000249577">
    <property type="component" value="Unassembled WGS sequence"/>
</dbReference>
<evidence type="ECO:0000313" key="2">
    <source>
        <dbReference type="EMBL" id="PZQ15801.1"/>
    </source>
</evidence>